<proteinExistence type="predicted"/>
<organism evidence="1 2">
    <name type="scientific">Datura stramonium</name>
    <name type="common">Jimsonweed</name>
    <name type="synonym">Common thornapple</name>
    <dbReference type="NCBI Taxonomy" id="4076"/>
    <lineage>
        <taxon>Eukaryota</taxon>
        <taxon>Viridiplantae</taxon>
        <taxon>Streptophyta</taxon>
        <taxon>Embryophyta</taxon>
        <taxon>Tracheophyta</taxon>
        <taxon>Spermatophyta</taxon>
        <taxon>Magnoliopsida</taxon>
        <taxon>eudicotyledons</taxon>
        <taxon>Gunneridae</taxon>
        <taxon>Pentapetalae</taxon>
        <taxon>asterids</taxon>
        <taxon>lamiids</taxon>
        <taxon>Solanales</taxon>
        <taxon>Solanaceae</taxon>
        <taxon>Solanoideae</taxon>
        <taxon>Datureae</taxon>
        <taxon>Datura</taxon>
    </lineage>
</organism>
<sequence length="89" mass="10365">MERRCQQYCTKVAAVRLTRTNCSLQEKKVDTLWKYKVLHYLQATNCIKMASIVIPAAYSKEYVQCVESKFLTPSYTNRAMYNVDMVGKI</sequence>
<keyword evidence="2" id="KW-1185">Reference proteome</keyword>
<dbReference type="Proteomes" id="UP000823775">
    <property type="component" value="Unassembled WGS sequence"/>
</dbReference>
<comment type="caution">
    <text evidence="1">The sequence shown here is derived from an EMBL/GenBank/DDBJ whole genome shotgun (WGS) entry which is preliminary data.</text>
</comment>
<gene>
    <name evidence="1" type="ORF">HAX54_004715</name>
</gene>
<reference evidence="1 2" key="1">
    <citation type="journal article" date="2021" name="BMC Genomics">
        <title>Datura genome reveals duplications of psychoactive alkaloid biosynthetic genes and high mutation rate following tissue culture.</title>
        <authorList>
            <person name="Rajewski A."/>
            <person name="Carter-House D."/>
            <person name="Stajich J."/>
            <person name="Litt A."/>
        </authorList>
    </citation>
    <scope>NUCLEOTIDE SEQUENCE [LARGE SCALE GENOMIC DNA]</scope>
    <source>
        <strain evidence="1">AR-01</strain>
    </source>
</reference>
<evidence type="ECO:0000313" key="1">
    <source>
        <dbReference type="EMBL" id="MCD7467323.1"/>
    </source>
</evidence>
<accession>A0ABS8T860</accession>
<name>A0ABS8T860_DATST</name>
<dbReference type="EMBL" id="JACEIK010001220">
    <property type="protein sequence ID" value="MCD7467323.1"/>
    <property type="molecule type" value="Genomic_DNA"/>
</dbReference>
<evidence type="ECO:0000313" key="2">
    <source>
        <dbReference type="Proteomes" id="UP000823775"/>
    </source>
</evidence>
<protein>
    <submittedName>
        <fullName evidence="1">Uncharacterized protein</fullName>
    </submittedName>
</protein>